<feature type="region of interest" description="Disordered" evidence="1">
    <location>
        <begin position="111"/>
        <end position="132"/>
    </location>
</feature>
<dbReference type="Proteomes" id="UP000053268">
    <property type="component" value="Unassembled WGS sequence"/>
</dbReference>
<evidence type="ECO:0000313" key="3">
    <source>
        <dbReference type="Proteomes" id="UP000053268"/>
    </source>
</evidence>
<accession>A0A194PS07</accession>
<feature type="region of interest" description="Disordered" evidence="1">
    <location>
        <begin position="12"/>
        <end position="33"/>
    </location>
</feature>
<dbReference type="EMBL" id="KQ459601">
    <property type="protein sequence ID" value="KPI93920.1"/>
    <property type="molecule type" value="Genomic_DNA"/>
</dbReference>
<keyword evidence="3" id="KW-1185">Reference proteome</keyword>
<evidence type="ECO:0000313" key="2">
    <source>
        <dbReference type="EMBL" id="KPI93920.1"/>
    </source>
</evidence>
<dbReference type="AlphaFoldDB" id="A0A194PS07"/>
<reference evidence="2 3" key="1">
    <citation type="journal article" date="2015" name="Nat. Commun.">
        <title>Outbred genome sequencing and CRISPR/Cas9 gene editing in butterflies.</title>
        <authorList>
            <person name="Li X."/>
            <person name="Fan D."/>
            <person name="Zhang W."/>
            <person name="Liu G."/>
            <person name="Zhang L."/>
            <person name="Zhao L."/>
            <person name="Fang X."/>
            <person name="Chen L."/>
            <person name="Dong Y."/>
            <person name="Chen Y."/>
            <person name="Ding Y."/>
            <person name="Zhao R."/>
            <person name="Feng M."/>
            <person name="Zhu Y."/>
            <person name="Feng Y."/>
            <person name="Jiang X."/>
            <person name="Zhu D."/>
            <person name="Xiang H."/>
            <person name="Feng X."/>
            <person name="Li S."/>
            <person name="Wang J."/>
            <person name="Zhang G."/>
            <person name="Kronforst M.R."/>
            <person name="Wang W."/>
        </authorList>
    </citation>
    <scope>NUCLEOTIDE SEQUENCE [LARGE SCALE GENOMIC DNA]</scope>
    <source>
        <strain evidence="2">Ya'a_city_454_Px</strain>
        <tissue evidence="2">Whole body</tissue>
    </source>
</reference>
<name>A0A194PS07_PAPXU</name>
<evidence type="ECO:0000256" key="1">
    <source>
        <dbReference type="SAM" id="MobiDB-lite"/>
    </source>
</evidence>
<gene>
    <name evidence="2" type="ORF">RR46_13085</name>
</gene>
<protein>
    <submittedName>
        <fullName evidence="2">Uncharacterized protein</fullName>
    </submittedName>
</protein>
<organism evidence="2 3">
    <name type="scientific">Papilio xuthus</name>
    <name type="common">Asian swallowtail butterfly</name>
    <dbReference type="NCBI Taxonomy" id="66420"/>
    <lineage>
        <taxon>Eukaryota</taxon>
        <taxon>Metazoa</taxon>
        <taxon>Ecdysozoa</taxon>
        <taxon>Arthropoda</taxon>
        <taxon>Hexapoda</taxon>
        <taxon>Insecta</taxon>
        <taxon>Pterygota</taxon>
        <taxon>Neoptera</taxon>
        <taxon>Endopterygota</taxon>
        <taxon>Lepidoptera</taxon>
        <taxon>Glossata</taxon>
        <taxon>Ditrysia</taxon>
        <taxon>Papilionoidea</taxon>
        <taxon>Papilionidae</taxon>
        <taxon>Papilioninae</taxon>
        <taxon>Papilio</taxon>
    </lineage>
</organism>
<sequence length="186" mass="19669">MTTYSFMSRCRIDKSEPSRAPRGAGRSCASRAHELTPTRPTLLLPPSIGFHAPWPPRPRLAPSAGAGPPLSLAARRIRAVASARDHLILILFSSETIHAAIARSQLIYSRPGAGSTAEARRGAQSGRAPPPPAALVAALNEQPDCVRGAIDMDDAARGPGLERGSGSRDEEWTMLNADGVCGGDWM</sequence>
<proteinExistence type="predicted"/>